<organism evidence="1 2">
    <name type="scientific">Paenibacillus alvei</name>
    <name type="common">Bacillus alvei</name>
    <dbReference type="NCBI Taxonomy" id="44250"/>
    <lineage>
        <taxon>Bacteria</taxon>
        <taxon>Bacillati</taxon>
        <taxon>Bacillota</taxon>
        <taxon>Bacilli</taxon>
        <taxon>Bacillales</taxon>
        <taxon>Paenibacillaceae</taxon>
        <taxon>Paenibacillus</taxon>
    </lineage>
</organism>
<dbReference type="RefSeq" id="WP_138187177.1">
    <property type="nucleotide sequence ID" value="NZ_LS992241.1"/>
</dbReference>
<reference evidence="2" key="1">
    <citation type="submission" date="2018-08" db="EMBL/GenBank/DDBJ databases">
        <authorList>
            <person name="Chevrot R."/>
        </authorList>
    </citation>
    <scope>NUCLEOTIDE SEQUENCE [LARGE SCALE GENOMIC DNA]</scope>
</reference>
<proteinExistence type="predicted"/>
<dbReference type="Pfam" id="PF10957">
    <property type="entry name" value="Spore_Cse60"/>
    <property type="match status" value="1"/>
</dbReference>
<protein>
    <recommendedName>
        <fullName evidence="3">Sporulation protein Cse60</fullName>
    </recommendedName>
</protein>
<accession>A0A383RGH4</accession>
<dbReference type="EMBL" id="LS992241">
    <property type="protein sequence ID" value="SYX85439.1"/>
    <property type="molecule type" value="Genomic_DNA"/>
</dbReference>
<dbReference type="AlphaFoldDB" id="A0A383RGH4"/>
<dbReference type="InterPro" id="IPR020296">
    <property type="entry name" value="Spore_Cse60"/>
</dbReference>
<gene>
    <name evidence="1" type="ORF">PBLR_13861</name>
</gene>
<evidence type="ECO:0000313" key="2">
    <source>
        <dbReference type="Proteomes" id="UP000304148"/>
    </source>
</evidence>
<evidence type="ECO:0008006" key="3">
    <source>
        <dbReference type="Google" id="ProtNLM"/>
    </source>
</evidence>
<evidence type="ECO:0000313" key="1">
    <source>
        <dbReference type="EMBL" id="SYX85439.1"/>
    </source>
</evidence>
<sequence>MIQVKEFVDVGSLSAEQKTNEFLATLQEEQVIEIKYSAGYRPNRDISEQRSCILVIYRTASVPAGKHEP</sequence>
<dbReference type="Proteomes" id="UP000304148">
    <property type="component" value="Chromosome"/>
</dbReference>
<name>A0A383RGH4_PAEAL</name>